<accession>A0ABU2CIQ0</accession>
<dbReference type="InterPro" id="IPR013815">
    <property type="entry name" value="ATP_grasp_subdomain_1"/>
</dbReference>
<dbReference type="PANTHER" id="PTHR39217">
    <property type="match status" value="1"/>
</dbReference>
<keyword evidence="4" id="KW-1185">Reference proteome</keyword>
<feature type="domain" description="ATP-grasp" evidence="2">
    <location>
        <begin position="98"/>
        <end position="297"/>
    </location>
</feature>
<organism evidence="3 4">
    <name type="scientific">Promicromonospora iranensis</name>
    <dbReference type="NCBI Taxonomy" id="1105144"/>
    <lineage>
        <taxon>Bacteria</taxon>
        <taxon>Bacillati</taxon>
        <taxon>Actinomycetota</taxon>
        <taxon>Actinomycetes</taxon>
        <taxon>Micrococcales</taxon>
        <taxon>Promicromonosporaceae</taxon>
        <taxon>Promicromonospora</taxon>
    </lineage>
</organism>
<keyword evidence="1" id="KW-0547">Nucleotide-binding</keyword>
<sequence>MPSEHGAADIAYVTFDGTDPDLATATRSLEQAGLSWQPVRWKDPDVDWGSFRAAIVRSTWDYAQCRDEFLASMQGAAAGCELINPLGILEWNSHKTYLRDLAQAGCDVVPTLWVDPSTGDSSEALAQAIPSDWSDLVVKPAVGAGGSGAMRTRDRHRAIEYAVSGGPMLVQPYLDSVDTEGELSLVYLDGEFSHAVRRGPYLSEETFRDGLLVPESNDAGWQVTASPADRECQAIAEQVLASMPAVAPLAYARVDLLRDGEGRMRVAELEVTEPFLFLDYAEDAADRLAAALHARLN</sequence>
<reference evidence="3 4" key="1">
    <citation type="submission" date="2023-07" db="EMBL/GenBank/DDBJ databases">
        <title>Sequencing the genomes of 1000 actinobacteria strains.</title>
        <authorList>
            <person name="Klenk H.-P."/>
        </authorList>
    </citation>
    <scope>NUCLEOTIDE SEQUENCE [LARGE SCALE GENOMIC DNA]</scope>
    <source>
        <strain evidence="3 4">DSM 45554</strain>
    </source>
</reference>
<name>A0ABU2CIQ0_9MICO</name>
<keyword evidence="1" id="KW-0067">ATP-binding</keyword>
<dbReference type="Gene3D" id="3.30.1490.20">
    <property type="entry name" value="ATP-grasp fold, A domain"/>
    <property type="match status" value="1"/>
</dbReference>
<dbReference type="PANTHER" id="PTHR39217:SF1">
    <property type="entry name" value="GLUTATHIONE SYNTHETASE"/>
    <property type="match status" value="1"/>
</dbReference>
<dbReference type="RefSeq" id="WP_274997538.1">
    <property type="nucleotide sequence ID" value="NZ_JAJQQP010000016.1"/>
</dbReference>
<dbReference type="PROSITE" id="PS50975">
    <property type="entry name" value="ATP_GRASP"/>
    <property type="match status" value="1"/>
</dbReference>
<evidence type="ECO:0000313" key="4">
    <source>
        <dbReference type="Proteomes" id="UP001183585"/>
    </source>
</evidence>
<dbReference type="Proteomes" id="UP001183585">
    <property type="component" value="Unassembled WGS sequence"/>
</dbReference>
<dbReference type="InterPro" id="IPR011761">
    <property type="entry name" value="ATP-grasp"/>
</dbReference>
<evidence type="ECO:0000256" key="1">
    <source>
        <dbReference type="PROSITE-ProRule" id="PRU00409"/>
    </source>
</evidence>
<evidence type="ECO:0000313" key="3">
    <source>
        <dbReference type="EMBL" id="MDR7381204.1"/>
    </source>
</evidence>
<gene>
    <name evidence="3" type="ORF">J2S48_000719</name>
</gene>
<dbReference type="SUPFAM" id="SSF56059">
    <property type="entry name" value="Glutathione synthetase ATP-binding domain-like"/>
    <property type="match status" value="1"/>
</dbReference>
<protein>
    <submittedName>
        <fullName evidence="3">Glutathione synthase/RimK-type ligase-like ATP-grasp enzyme</fullName>
    </submittedName>
</protein>
<dbReference type="EMBL" id="JAVDYE010000001">
    <property type="protein sequence ID" value="MDR7381204.1"/>
    <property type="molecule type" value="Genomic_DNA"/>
</dbReference>
<proteinExistence type="predicted"/>
<dbReference type="InterPro" id="IPR053191">
    <property type="entry name" value="DcsG_Biosynth_Enzyme"/>
</dbReference>
<comment type="caution">
    <text evidence="3">The sequence shown here is derived from an EMBL/GenBank/DDBJ whole genome shotgun (WGS) entry which is preliminary data.</text>
</comment>
<dbReference type="Gene3D" id="3.30.470.20">
    <property type="entry name" value="ATP-grasp fold, B domain"/>
    <property type="match status" value="1"/>
</dbReference>
<evidence type="ECO:0000259" key="2">
    <source>
        <dbReference type="PROSITE" id="PS50975"/>
    </source>
</evidence>